<dbReference type="EMBL" id="WNYA01000878">
    <property type="protein sequence ID" value="KAG8546956.1"/>
    <property type="molecule type" value="Genomic_DNA"/>
</dbReference>
<keyword evidence="10 22" id="KW-0378">Hydrolase</keyword>
<dbReference type="AlphaFoldDB" id="A0AAV6ZD93"/>
<evidence type="ECO:0000256" key="11">
    <source>
        <dbReference type="ARBA" id="ARBA00022837"/>
    </source>
</evidence>
<dbReference type="PANTHER" id="PTHR11782">
    <property type="entry name" value="ADENOSINE/GUANOSINE DIPHOSPHATASE"/>
    <property type="match status" value="1"/>
</dbReference>
<gene>
    <name evidence="24" type="ORF">GDO81_029421</name>
</gene>
<evidence type="ECO:0000256" key="3">
    <source>
        <dbReference type="ARBA" id="ARBA00004651"/>
    </source>
</evidence>
<dbReference type="Pfam" id="PF01150">
    <property type="entry name" value="GDA1_CD39"/>
    <property type="match status" value="1"/>
</dbReference>
<keyword evidence="6" id="KW-1003">Cell membrane</keyword>
<evidence type="ECO:0000256" key="2">
    <source>
        <dbReference type="ARBA" id="ARBA00001946"/>
    </source>
</evidence>
<dbReference type="PANTHER" id="PTHR11782:SF31">
    <property type="entry name" value="ECTONUCLEOSIDE TRIPHOSPHATE DIPHOSPHOHYDROLASE 8"/>
    <property type="match status" value="1"/>
</dbReference>
<keyword evidence="13" id="KW-0460">Magnesium</keyword>
<keyword evidence="15 23" id="KW-0472">Membrane</keyword>
<dbReference type="FunFam" id="3.30.420.150:FF:000002">
    <property type="entry name" value="Ectonucleoside triphosphate diphosphohydrolase 1"/>
    <property type="match status" value="1"/>
</dbReference>
<dbReference type="GO" id="GO:0005524">
    <property type="term" value="F:ATP binding"/>
    <property type="evidence" value="ECO:0007669"/>
    <property type="project" value="UniProtKB-KW"/>
</dbReference>
<evidence type="ECO:0000256" key="9">
    <source>
        <dbReference type="ARBA" id="ARBA00022741"/>
    </source>
</evidence>
<reference evidence="24" key="1">
    <citation type="thesis" date="2020" institute="ProQuest LLC" country="789 East Eisenhower Parkway, Ann Arbor, MI, USA">
        <title>Comparative Genomics and Chromosome Evolution.</title>
        <authorList>
            <person name="Mudd A.B."/>
        </authorList>
    </citation>
    <scope>NUCLEOTIDE SEQUENCE</scope>
    <source>
        <strain evidence="24">237g6f4</strain>
        <tissue evidence="24">Blood</tissue>
    </source>
</reference>
<evidence type="ECO:0000256" key="20">
    <source>
        <dbReference type="PIRSR" id="PIRSR600407-1"/>
    </source>
</evidence>
<dbReference type="GO" id="GO:0046872">
    <property type="term" value="F:metal ion binding"/>
    <property type="evidence" value="ECO:0007669"/>
    <property type="project" value="UniProtKB-KW"/>
</dbReference>
<dbReference type="GO" id="GO:0045134">
    <property type="term" value="F:UDP phosphatase activity"/>
    <property type="evidence" value="ECO:0007669"/>
    <property type="project" value="TreeGrafter"/>
</dbReference>
<keyword evidence="7 23" id="KW-0812">Transmembrane</keyword>
<evidence type="ECO:0000256" key="23">
    <source>
        <dbReference type="SAM" id="Phobius"/>
    </source>
</evidence>
<sequence>MVFDAGSSHTSLFIYQWPTDKENNTGVVSQTLVCDVEGPGISSYSNDPPGAGRSLVPCLDKAMSIIPVESQKAAPAYLGATAGMRLLELENETKTQQIFDEVSKTLSRYPVKFQGARILEGEEEGSLGWVTVNYLLGTFIRYSYVYSWIHPKQSEMFGAMDLGGASTQMTFQPSGEIEDKSTETTFRLYGYDYTIYTHSYLCYGQDQALKRLLVRLIEKRGSGNVQHPCYPKGYMANVSLSSVYNSPCILTPPDNTEVSVTVEGTGDPTACQRSVREIFNLTACTNLSCSFNGVYQPPVYGKFYAFSAFYYTFNFLNLTCGQSLAEANSTIWEYCSREWTQLTSSFPSESRRRLLEYCSSAMYILTLLLDGYKFNSGTWEDIHFAKQAGNADVGWTLGYMLNLTNMIPSEEPSLLMAHDYNIWVAAIFFIVLSVVAGLVAAPLHCYCRKACAEQSWWT</sequence>
<protein>
    <recommendedName>
        <fullName evidence="18">Ectonucleoside triphosphate diphosphohydrolase 8</fullName>
        <ecNumber evidence="5">3.6.1.5</ecNumber>
    </recommendedName>
</protein>
<dbReference type="GO" id="GO:0017111">
    <property type="term" value="F:ribonucleoside triphosphate phosphatase activity"/>
    <property type="evidence" value="ECO:0007669"/>
    <property type="project" value="TreeGrafter"/>
</dbReference>
<dbReference type="EC" id="3.6.1.5" evidence="5"/>
<evidence type="ECO:0000256" key="22">
    <source>
        <dbReference type="RuleBase" id="RU003833"/>
    </source>
</evidence>
<evidence type="ECO:0000256" key="8">
    <source>
        <dbReference type="ARBA" id="ARBA00022723"/>
    </source>
</evidence>
<evidence type="ECO:0000256" key="10">
    <source>
        <dbReference type="ARBA" id="ARBA00022801"/>
    </source>
</evidence>
<comment type="cofactor">
    <cofactor evidence="1">
        <name>Ca(2+)</name>
        <dbReference type="ChEBI" id="CHEBI:29108"/>
    </cofactor>
</comment>
<dbReference type="InterPro" id="IPR000407">
    <property type="entry name" value="GDA1_CD39_NTPase"/>
</dbReference>
<dbReference type="GO" id="GO:0004050">
    <property type="term" value="F:apyrase activity"/>
    <property type="evidence" value="ECO:0007669"/>
    <property type="project" value="UniProtKB-EC"/>
</dbReference>
<dbReference type="Gene3D" id="3.30.420.150">
    <property type="entry name" value="Exopolyphosphatase. Domain 2"/>
    <property type="match status" value="1"/>
</dbReference>
<evidence type="ECO:0000313" key="25">
    <source>
        <dbReference type="Proteomes" id="UP000824782"/>
    </source>
</evidence>
<evidence type="ECO:0000256" key="6">
    <source>
        <dbReference type="ARBA" id="ARBA00022475"/>
    </source>
</evidence>
<name>A0AAV6ZD93_ENGPU</name>
<evidence type="ECO:0000256" key="21">
    <source>
        <dbReference type="PIRSR" id="PIRSR600407-2"/>
    </source>
</evidence>
<comment type="subcellular location">
    <subcellularLocation>
        <location evidence="3">Cell membrane</location>
        <topology evidence="3">Multi-pass membrane protein</topology>
    </subcellularLocation>
</comment>
<comment type="caution">
    <text evidence="24">The sequence shown here is derived from an EMBL/GenBank/DDBJ whole genome shotgun (WGS) entry which is preliminary data.</text>
</comment>
<evidence type="ECO:0000256" key="14">
    <source>
        <dbReference type="ARBA" id="ARBA00022989"/>
    </source>
</evidence>
<comment type="similarity">
    <text evidence="4 22">Belongs to the GDA1/CD39 NTPase family.</text>
</comment>
<proteinExistence type="inferred from homology"/>
<dbReference type="FunFam" id="3.30.420.40:FF:000068">
    <property type="entry name" value="Ectonucleoside triphosphate diphosphohydrolase 1"/>
    <property type="match status" value="1"/>
</dbReference>
<keyword evidence="25" id="KW-1185">Reference proteome</keyword>
<dbReference type="GO" id="GO:0005886">
    <property type="term" value="C:plasma membrane"/>
    <property type="evidence" value="ECO:0007669"/>
    <property type="project" value="UniProtKB-SubCell"/>
</dbReference>
<evidence type="ECO:0000256" key="13">
    <source>
        <dbReference type="ARBA" id="ARBA00022842"/>
    </source>
</evidence>
<evidence type="ECO:0000256" key="18">
    <source>
        <dbReference type="ARBA" id="ARBA00039598"/>
    </source>
</evidence>
<dbReference type="PROSITE" id="PS01238">
    <property type="entry name" value="GDA1_CD39_NTPASE"/>
    <property type="match status" value="1"/>
</dbReference>
<evidence type="ECO:0000256" key="19">
    <source>
        <dbReference type="ARBA" id="ARBA00049175"/>
    </source>
</evidence>
<keyword evidence="8" id="KW-0479">Metal-binding</keyword>
<dbReference type="Proteomes" id="UP000824782">
    <property type="component" value="Unassembled WGS sequence"/>
</dbReference>
<keyword evidence="9 21" id="KW-0547">Nucleotide-binding</keyword>
<evidence type="ECO:0000256" key="17">
    <source>
        <dbReference type="ARBA" id="ARBA00023180"/>
    </source>
</evidence>
<evidence type="ECO:0000256" key="4">
    <source>
        <dbReference type="ARBA" id="ARBA00009283"/>
    </source>
</evidence>
<evidence type="ECO:0000313" key="24">
    <source>
        <dbReference type="EMBL" id="KAG8546956.1"/>
    </source>
</evidence>
<evidence type="ECO:0000256" key="15">
    <source>
        <dbReference type="ARBA" id="ARBA00023136"/>
    </source>
</evidence>
<keyword evidence="17" id="KW-0325">Glycoprotein</keyword>
<comment type="cofactor">
    <cofactor evidence="2">
        <name>Mg(2+)</name>
        <dbReference type="ChEBI" id="CHEBI:18420"/>
    </cofactor>
</comment>
<feature type="active site" description="Proton acceptor" evidence="20">
    <location>
        <position position="124"/>
    </location>
</feature>
<dbReference type="GO" id="GO:0004382">
    <property type="term" value="F:GDP phosphatase activity"/>
    <property type="evidence" value="ECO:0007669"/>
    <property type="project" value="TreeGrafter"/>
</dbReference>
<dbReference type="GO" id="GO:0009134">
    <property type="term" value="P:nucleoside diphosphate catabolic process"/>
    <property type="evidence" value="ECO:0007669"/>
    <property type="project" value="TreeGrafter"/>
</dbReference>
<dbReference type="Gene3D" id="3.30.420.40">
    <property type="match status" value="1"/>
</dbReference>
<feature type="binding site" evidence="21">
    <location>
        <begin position="164"/>
        <end position="168"/>
    </location>
    <ligand>
        <name>ATP</name>
        <dbReference type="ChEBI" id="CHEBI:30616"/>
    </ligand>
</feature>
<evidence type="ECO:0000256" key="7">
    <source>
        <dbReference type="ARBA" id="ARBA00022692"/>
    </source>
</evidence>
<evidence type="ECO:0000256" key="1">
    <source>
        <dbReference type="ARBA" id="ARBA00001913"/>
    </source>
</evidence>
<feature type="transmembrane region" description="Helical" evidence="23">
    <location>
        <begin position="420"/>
        <end position="440"/>
    </location>
</feature>
<keyword evidence="14 23" id="KW-1133">Transmembrane helix</keyword>
<keyword evidence="11" id="KW-0106">Calcium</keyword>
<evidence type="ECO:0000256" key="16">
    <source>
        <dbReference type="ARBA" id="ARBA00023157"/>
    </source>
</evidence>
<accession>A0AAV6ZD93</accession>
<evidence type="ECO:0000256" key="5">
    <source>
        <dbReference type="ARBA" id="ARBA00012148"/>
    </source>
</evidence>
<keyword evidence="16" id="KW-1015">Disulfide bond</keyword>
<evidence type="ECO:0000256" key="12">
    <source>
        <dbReference type="ARBA" id="ARBA00022840"/>
    </source>
</evidence>
<keyword evidence="12 21" id="KW-0067">ATP-binding</keyword>
<organism evidence="24 25">
    <name type="scientific">Engystomops pustulosus</name>
    <name type="common">Tungara frog</name>
    <name type="synonym">Physalaemus pustulosus</name>
    <dbReference type="NCBI Taxonomy" id="76066"/>
    <lineage>
        <taxon>Eukaryota</taxon>
        <taxon>Metazoa</taxon>
        <taxon>Chordata</taxon>
        <taxon>Craniata</taxon>
        <taxon>Vertebrata</taxon>
        <taxon>Euteleostomi</taxon>
        <taxon>Amphibia</taxon>
        <taxon>Batrachia</taxon>
        <taxon>Anura</taxon>
        <taxon>Neobatrachia</taxon>
        <taxon>Hyloidea</taxon>
        <taxon>Leptodactylidae</taxon>
        <taxon>Leiuperinae</taxon>
        <taxon>Engystomops</taxon>
    </lineage>
</organism>
<comment type="catalytic activity">
    <reaction evidence="19">
        <text>a ribonucleoside 5'-triphosphate + 2 H2O = a ribonucleoside 5'-phosphate + 2 phosphate + 2 H(+)</text>
        <dbReference type="Rhea" id="RHEA:36795"/>
        <dbReference type="ChEBI" id="CHEBI:15377"/>
        <dbReference type="ChEBI" id="CHEBI:15378"/>
        <dbReference type="ChEBI" id="CHEBI:43474"/>
        <dbReference type="ChEBI" id="CHEBI:58043"/>
        <dbReference type="ChEBI" id="CHEBI:61557"/>
        <dbReference type="EC" id="3.6.1.5"/>
    </reaction>
</comment>